<evidence type="ECO:0000313" key="1">
    <source>
        <dbReference type="EMBL" id="OHT04960.1"/>
    </source>
</evidence>
<dbReference type="GeneID" id="94840273"/>
<dbReference type="AlphaFoldDB" id="A0A1J4K2E2"/>
<sequence length="266" mass="30479">MIFPTEPIKSPLNDTALLKSIITSIECEGDNLLNMNTVCDKHKAKRRGLYDFLSIGSVFGICSKATPDSFRWHGLEKYKDEMPKIQAQVEQQAKAKYSLMHIFDCSFNSSLQNIALSVVKLFFYLNEDSLDLRQVGKLFSQGKTKYKTMLRKLYTVASSLEIVGIISKTSTVAEIKLKFPLKKYSYQQNQQQSVINACSIMSLLNNDKDVQQIDYEARRKEYHGIFEEKKVDIESRLLAMSIKPKFMTNLDPLLKTPFHPMINPVL</sequence>
<proteinExistence type="predicted"/>
<dbReference type="OrthoDB" id="10488373at2759"/>
<comment type="caution">
    <text evidence="1">The sequence shown here is derived from an EMBL/GenBank/DDBJ whole genome shotgun (WGS) entry which is preliminary data.</text>
</comment>
<protein>
    <recommendedName>
        <fullName evidence="3">E2F/DP family winged-helix DNA-binding domain-containing protein</fullName>
    </recommendedName>
</protein>
<dbReference type="EMBL" id="MLAK01000775">
    <property type="protein sequence ID" value="OHT04960.1"/>
    <property type="molecule type" value="Genomic_DNA"/>
</dbReference>
<reference evidence="1" key="1">
    <citation type="submission" date="2016-10" db="EMBL/GenBank/DDBJ databases">
        <authorList>
            <person name="Benchimol M."/>
            <person name="Almeida L.G."/>
            <person name="Vasconcelos A.T."/>
            <person name="Perreira-Neves A."/>
            <person name="Rosa I.A."/>
            <person name="Tasca T."/>
            <person name="Bogo M.R."/>
            <person name="de Souza W."/>
        </authorList>
    </citation>
    <scope>NUCLEOTIDE SEQUENCE [LARGE SCALE GENOMIC DNA]</scope>
    <source>
        <strain evidence="1">K</strain>
    </source>
</reference>
<dbReference type="VEuPathDB" id="TrichDB:TRFO_27468"/>
<name>A0A1J4K2E2_9EUKA</name>
<gene>
    <name evidence="1" type="ORF">TRFO_27468</name>
</gene>
<evidence type="ECO:0008006" key="3">
    <source>
        <dbReference type="Google" id="ProtNLM"/>
    </source>
</evidence>
<dbReference type="Proteomes" id="UP000179807">
    <property type="component" value="Unassembled WGS sequence"/>
</dbReference>
<organism evidence="1 2">
    <name type="scientific">Tritrichomonas foetus</name>
    <dbReference type="NCBI Taxonomy" id="1144522"/>
    <lineage>
        <taxon>Eukaryota</taxon>
        <taxon>Metamonada</taxon>
        <taxon>Parabasalia</taxon>
        <taxon>Tritrichomonadida</taxon>
        <taxon>Tritrichomonadidae</taxon>
        <taxon>Tritrichomonas</taxon>
    </lineage>
</organism>
<keyword evidence="2" id="KW-1185">Reference proteome</keyword>
<evidence type="ECO:0000313" key="2">
    <source>
        <dbReference type="Proteomes" id="UP000179807"/>
    </source>
</evidence>
<dbReference type="RefSeq" id="XP_068358096.1">
    <property type="nucleotide sequence ID" value="XM_068505569.1"/>
</dbReference>
<accession>A0A1J4K2E2</accession>